<feature type="domain" description="TMEM131L fifth Ig-like" evidence="14">
    <location>
        <begin position="979"/>
        <end position="1041"/>
    </location>
</feature>
<evidence type="ECO:0000259" key="14">
    <source>
        <dbReference type="Pfam" id="PF24501"/>
    </source>
</evidence>
<dbReference type="RefSeq" id="XP_014258800.1">
    <property type="nucleotide sequence ID" value="XM_014403314.2"/>
</dbReference>
<keyword evidence="3 8" id="KW-0812">Transmembrane</keyword>
<evidence type="ECO:0000256" key="7">
    <source>
        <dbReference type="SAM" id="MobiDB-lite"/>
    </source>
</evidence>
<sequence>MTFKFICCYASILVLLALPHQSFLSSNPNSFYSASEDVRYLVENIPVQMPKEFTGGPDFKLQSVMDESLYGSKVNLKFYPPILDFKERFLGIPHHEKVTIVNTSFNKTVHLSSISGNTIHFHSSFFQDKLIPPLGNTSFNIVFLGRGEGEIESNLYIHTSEGSFKYLVKGEGVVSPYRLRPISGVRLPLNASYSPLIVMHNPYASSLQLVEVYSSGGDFHLELPSGELEGPKQIWNIPAFLTKPIIRLKFHATSQKNYTAYIRLKVDNSDETLVIPVDVEVGPTCGLYSSDNLIDFGIGGTEDPPKQVKLFLRNSWRKPIRVQNVVAIPSSKALSIDFQPVKIPPDTNIPTQAAVLTFDWKAAHETGHSSGRVIVKSAQNGQKFVMTYSATVLDGGLHFNGSQTKFQSDSEDIYWRPITLTNNYKIPVAITNASLADAVQPFFEISDFSPTVIYPGQTENILFLNVKDGRLPHRLKLESTLTIFSNVSILPIPILCYDGKLIKVLPSDVNDTELYLGTVGSGSTQIVNFALINENPVAVQVKSLFINIAKSSVRVVAVEKGNYSVATLAISSDDYNMTLNEPYVGPGYFCVIQVLIPVSQETGRLQGDVTIETEYETIVIPLYMRIEHGSLSIITNPVEFLDCFPSAVCAAEVRAESNFSVGMAITSVASIPHHPRLGFIPVSPPLIPPQTNTFLGHITWDMSGVESYLSPHSPLPGTQRWLDTLTLPSHIREIDISLLTKHYEQYQNISSDRIELSLRLDTTEVRNLGFKAIIRPAWPSVIPIPTRTINFPLTQVETISYKQLTIINPASKQPVVIQLLLDSNYPLAQGVLNDLPLSLRPSINMSYGSVLNEMKDVFHVVINDDLPIPPGTQPHKKSVAFILKPLANATVTIAFKPEHADLSTSILLIRNNLTILEAVQLIGTGAYAQLKLGNRKPGSSMPLFFELLEKHAVECDRSQGSKSVGSPNLTVKRSFTARNTGALPLFIHVFAINGQYCQGFGFKVLNCQPYLIPPNSSKKIDIAFTPDFTLSKVTRTLTILTPDLAANYTLIATVPPFLLAACSAGIERPSWEPLLYYVIVSLMLVLLISVMAAAIFESNRILRNTIIALSRVQTVQPVLDLRMVGAEVNCSQDEPPQDVSTESPTKLIWNPNMNIDLEVPNEIQNSVENNALCTNNLNGKPPQNYPTTSNNNNNTNNANCNNNVPKKKTEKPVSKRTTDSVEVSGEKSEWESSFSRQTTSPAQKHTKSSGICITTEPYTPLANLKPRETNSKSENMVKSKSEPIQRNTETQQKKKKKTDDARKRTTENNANQSSNSTTSSSNSNHSSSGNNSNSNNTTNEDGDSSTTESSSNDDGDKDVESMFFRSVRNHLQNKVGKGRHIRFQETSPLTVKAKKTLEKCSSSSIENYCEAEEDDMLDKVTVVKGNRRPHTSAAKPLKKQVSNAGKSRHDQLPPKVKQNGMERGKIGSRRDKNHISKKRVEKFDKHAPLTKVTPVEALAPPPPPPPVWTTSFSDVVARSDSSYSSVVALKNNEQHSVPKQPPMNLSPVDNGFTYTQKDFPSEWKNEYPEIDQIKQNCSANHQLNDNFTGAVGTKLAINSVWDNWSTLADSIQSQNTMQQSVNSLFTHSQPRMTSNNYETLWNDPNVMKVLHDQQGMEYEAQQTFTNNEINWPSMPSLWEPLYTPSSTIESLPPVWGSDVWGPPTSPSPSPPDENINPHPMEYHPFRSLSNIWGQHSANIWKPPTTE</sequence>
<feature type="transmembrane region" description="Helical" evidence="8">
    <location>
        <begin position="1074"/>
        <end position="1096"/>
    </location>
</feature>
<feature type="signal peptide" evidence="9">
    <location>
        <begin position="1"/>
        <end position="24"/>
    </location>
</feature>
<dbReference type="Proteomes" id="UP000494040">
    <property type="component" value="Unassembled WGS sequence"/>
</dbReference>
<proteinExistence type="inferred from homology"/>
<evidence type="ECO:0000256" key="9">
    <source>
        <dbReference type="SAM" id="SignalP"/>
    </source>
</evidence>
<feature type="compositionally biased region" description="Basic and acidic residues" evidence="7">
    <location>
        <begin position="1210"/>
        <end position="1230"/>
    </location>
</feature>
<feature type="domain" description="TMEM131L fourth Ig-like" evidence="13">
    <location>
        <begin position="789"/>
        <end position="926"/>
    </location>
</feature>
<evidence type="ECO:0000256" key="8">
    <source>
        <dbReference type="SAM" id="Phobius"/>
    </source>
</evidence>
<evidence type="ECO:0000256" key="1">
    <source>
        <dbReference type="ARBA" id="ARBA00004479"/>
    </source>
</evidence>
<evidence type="ECO:0000313" key="16">
    <source>
        <dbReference type="Proteomes" id="UP000494040"/>
    </source>
</evidence>
<dbReference type="Pfam" id="PF24495">
    <property type="entry name" value="Ig_TMEM131_2"/>
    <property type="match status" value="1"/>
</dbReference>
<evidence type="ECO:0000259" key="10">
    <source>
        <dbReference type="Pfam" id="PF12371"/>
    </source>
</evidence>
<dbReference type="OMA" id="CVQQVKV"/>
<organism evidence="15 16">
    <name type="scientific">Cimex lectularius</name>
    <name type="common">Bed bug</name>
    <name type="synonym">Acanthia lectularia</name>
    <dbReference type="NCBI Taxonomy" id="79782"/>
    <lineage>
        <taxon>Eukaryota</taxon>
        <taxon>Metazoa</taxon>
        <taxon>Ecdysozoa</taxon>
        <taxon>Arthropoda</taxon>
        <taxon>Hexapoda</taxon>
        <taxon>Insecta</taxon>
        <taxon>Pterygota</taxon>
        <taxon>Neoptera</taxon>
        <taxon>Paraneoptera</taxon>
        <taxon>Hemiptera</taxon>
        <taxon>Heteroptera</taxon>
        <taxon>Panheteroptera</taxon>
        <taxon>Cimicomorpha</taxon>
        <taxon>Cimicidae</taxon>
        <taxon>Cimex</taxon>
    </lineage>
</organism>
<dbReference type="PANTHER" id="PTHR22050">
    <property type="entry name" value="RW1 PROTEIN HOMOLOG"/>
    <property type="match status" value="1"/>
</dbReference>
<accession>A0A8I6TK21</accession>
<feature type="chain" id="PRO_5035242876" description="Transmembrane protein 131" evidence="9">
    <location>
        <begin position="25"/>
        <end position="1746"/>
    </location>
</feature>
<dbReference type="Pfam" id="PF24498">
    <property type="entry name" value="Ig_TMEM131L_3"/>
    <property type="match status" value="1"/>
</dbReference>
<feature type="region of interest" description="Disordered" evidence="7">
    <location>
        <begin position="1699"/>
        <end position="1722"/>
    </location>
</feature>
<feature type="compositionally biased region" description="Low complexity" evidence="7">
    <location>
        <begin position="1307"/>
        <end position="1350"/>
    </location>
</feature>
<dbReference type="InterPro" id="IPR039877">
    <property type="entry name" value="TMEM131-like"/>
</dbReference>
<comment type="subcellular location">
    <subcellularLocation>
        <location evidence="1">Membrane</location>
        <topology evidence="1">Single-pass type I membrane protein</topology>
    </subcellularLocation>
</comment>
<evidence type="ECO:0000259" key="12">
    <source>
        <dbReference type="Pfam" id="PF24498"/>
    </source>
</evidence>
<dbReference type="CTD" id="23505"/>
<dbReference type="Pfam" id="PF24499">
    <property type="entry name" value="Ig_TMEM131L_4"/>
    <property type="match status" value="1"/>
</dbReference>
<name>A0A8I6TK21_CIMLE</name>
<feature type="domain" description="Transmembrane protein 131-like N-terminal" evidence="10">
    <location>
        <begin position="77"/>
        <end position="159"/>
    </location>
</feature>
<evidence type="ECO:0000259" key="11">
    <source>
        <dbReference type="Pfam" id="PF24495"/>
    </source>
</evidence>
<dbReference type="PANTHER" id="PTHR22050:SF0">
    <property type="entry name" value="TRANSMEMBRANE PROTEIN 131 HOMOLOG"/>
    <property type="match status" value="1"/>
</dbReference>
<evidence type="ECO:0000256" key="6">
    <source>
        <dbReference type="ARBA" id="ARBA00023136"/>
    </source>
</evidence>
<feature type="domain" description="TMEM131L third Ig-like" evidence="12">
    <location>
        <begin position="407"/>
        <end position="497"/>
    </location>
</feature>
<protein>
    <recommendedName>
        <fullName evidence="17">Transmembrane protein 131</fullName>
    </recommendedName>
</protein>
<comment type="similarity">
    <text evidence="2">Belongs to the TMEM131 family.</text>
</comment>
<evidence type="ECO:0008006" key="17">
    <source>
        <dbReference type="Google" id="ProtNLM"/>
    </source>
</evidence>
<dbReference type="Pfam" id="PF24501">
    <property type="entry name" value="Ig_TMEM131L_5"/>
    <property type="match status" value="1"/>
</dbReference>
<keyword evidence="5 8" id="KW-1133">Transmembrane helix</keyword>
<keyword evidence="16" id="KW-1185">Reference proteome</keyword>
<feature type="region of interest" description="Disordered" evidence="7">
    <location>
        <begin position="1172"/>
        <end position="1358"/>
    </location>
</feature>
<feature type="compositionally biased region" description="Low complexity" evidence="7">
    <location>
        <begin position="1190"/>
        <end position="1203"/>
    </location>
</feature>
<feature type="domain" description="TMEM131 second Ig-like" evidence="11">
    <location>
        <begin position="176"/>
        <end position="265"/>
    </location>
</feature>
<feature type="compositionally biased region" description="Basic and acidic residues" evidence="7">
    <location>
        <begin position="1265"/>
        <end position="1283"/>
    </location>
</feature>
<dbReference type="InterPro" id="IPR022113">
    <property type="entry name" value="TMEM131L_N"/>
</dbReference>
<dbReference type="InterPro" id="IPR056311">
    <property type="entry name" value="TMEM131_Ig_2"/>
</dbReference>
<evidence type="ECO:0000256" key="2">
    <source>
        <dbReference type="ARBA" id="ARBA00006682"/>
    </source>
</evidence>
<feature type="region of interest" description="Disordered" evidence="7">
    <location>
        <begin position="1428"/>
        <end position="1505"/>
    </location>
</feature>
<evidence type="ECO:0000313" key="15">
    <source>
        <dbReference type="EnsemblMetazoa" id="XP_014258800.1"/>
    </source>
</evidence>
<dbReference type="OrthoDB" id="168404at2759"/>
<feature type="compositionally biased region" description="Basic and acidic residues" evidence="7">
    <location>
        <begin position="1460"/>
        <end position="1474"/>
    </location>
</feature>
<dbReference type="GO" id="GO:0016020">
    <property type="term" value="C:membrane"/>
    <property type="evidence" value="ECO:0007669"/>
    <property type="project" value="UniProtKB-SubCell"/>
</dbReference>
<keyword evidence="4 9" id="KW-0732">Signal</keyword>
<feature type="transmembrane region" description="Helical" evidence="8">
    <location>
        <begin position="1044"/>
        <end position="1062"/>
    </location>
</feature>
<feature type="compositionally biased region" description="Basic and acidic residues" evidence="7">
    <location>
        <begin position="1297"/>
        <end position="1306"/>
    </location>
</feature>
<dbReference type="InterPro" id="IPR055435">
    <property type="entry name" value="Ig_TMEM131L_3"/>
</dbReference>
<dbReference type="EnsemblMetazoa" id="XM_014403314.2">
    <property type="protein sequence ID" value="XP_014258800.1"/>
    <property type="gene ID" value="LOC106672133"/>
</dbReference>
<keyword evidence="6 8" id="KW-0472">Membrane</keyword>
<dbReference type="InterPro" id="IPR055436">
    <property type="entry name" value="Ig_TMEM131L_4"/>
</dbReference>
<dbReference type="GeneID" id="106672133"/>
<feature type="compositionally biased region" description="Polar residues" evidence="7">
    <location>
        <begin position="1231"/>
        <end position="1252"/>
    </location>
</feature>
<evidence type="ECO:0000256" key="5">
    <source>
        <dbReference type="ARBA" id="ARBA00022989"/>
    </source>
</evidence>
<evidence type="ECO:0000256" key="4">
    <source>
        <dbReference type="ARBA" id="ARBA00022729"/>
    </source>
</evidence>
<reference evidence="15" key="1">
    <citation type="submission" date="2022-01" db="UniProtKB">
        <authorList>
            <consortium name="EnsemblMetazoa"/>
        </authorList>
    </citation>
    <scope>IDENTIFICATION</scope>
</reference>
<evidence type="ECO:0000259" key="13">
    <source>
        <dbReference type="Pfam" id="PF24499"/>
    </source>
</evidence>
<dbReference type="KEGG" id="clec:106672133"/>
<dbReference type="InterPro" id="IPR055437">
    <property type="entry name" value="TMEM131L_Ig_5"/>
</dbReference>
<dbReference type="Pfam" id="PF12371">
    <property type="entry name" value="TMEM131_like_N"/>
    <property type="match status" value="1"/>
</dbReference>
<evidence type="ECO:0000256" key="3">
    <source>
        <dbReference type="ARBA" id="ARBA00022692"/>
    </source>
</evidence>